<gene>
    <name evidence="6" type="ORF">DCAF_LOCUS19754</name>
</gene>
<dbReference type="SMART" id="SM00338">
    <property type="entry name" value="BRLZ"/>
    <property type="match status" value="1"/>
</dbReference>
<dbReference type="EMBL" id="CAWUPB010001173">
    <property type="protein sequence ID" value="CAK7347072.1"/>
    <property type="molecule type" value="Genomic_DNA"/>
</dbReference>
<dbReference type="Gene3D" id="1.20.5.170">
    <property type="match status" value="1"/>
</dbReference>
<protein>
    <recommendedName>
        <fullName evidence="5">BZIP domain-containing protein</fullName>
    </recommendedName>
</protein>
<dbReference type="GO" id="GO:0003677">
    <property type="term" value="F:DNA binding"/>
    <property type="evidence" value="ECO:0007669"/>
    <property type="project" value="UniProtKB-KW"/>
</dbReference>
<keyword evidence="2" id="KW-0238">DNA-binding</keyword>
<feature type="compositionally biased region" description="Polar residues" evidence="4">
    <location>
        <begin position="309"/>
        <end position="319"/>
    </location>
</feature>
<feature type="region of interest" description="Disordered" evidence="4">
    <location>
        <begin position="309"/>
        <end position="353"/>
    </location>
</feature>
<dbReference type="CDD" id="cd14707">
    <property type="entry name" value="bZIP_plant_BZIP46"/>
    <property type="match status" value="1"/>
</dbReference>
<dbReference type="GO" id="GO:0005634">
    <property type="term" value="C:nucleus"/>
    <property type="evidence" value="ECO:0007669"/>
    <property type="project" value="UniProtKB-SubCell"/>
</dbReference>
<keyword evidence="3" id="KW-0539">Nucleus</keyword>
<proteinExistence type="predicted"/>
<comment type="subcellular location">
    <subcellularLocation>
        <location evidence="1">Nucleus</location>
    </subcellularLocation>
</comment>
<evidence type="ECO:0000256" key="4">
    <source>
        <dbReference type="SAM" id="MobiDB-lite"/>
    </source>
</evidence>
<dbReference type="PANTHER" id="PTHR22952">
    <property type="entry name" value="CAMP-RESPONSE ELEMENT BINDING PROTEIN-RELATED"/>
    <property type="match status" value="1"/>
</dbReference>
<evidence type="ECO:0000313" key="7">
    <source>
        <dbReference type="Proteomes" id="UP001314170"/>
    </source>
</evidence>
<evidence type="ECO:0000256" key="1">
    <source>
        <dbReference type="ARBA" id="ARBA00004123"/>
    </source>
</evidence>
<dbReference type="SUPFAM" id="SSF57959">
    <property type="entry name" value="Leucine zipper domain"/>
    <property type="match status" value="1"/>
</dbReference>
<dbReference type="GO" id="GO:0003700">
    <property type="term" value="F:DNA-binding transcription factor activity"/>
    <property type="evidence" value="ECO:0007669"/>
    <property type="project" value="InterPro"/>
</dbReference>
<name>A0AAV1S832_9ROSI</name>
<reference evidence="6 7" key="1">
    <citation type="submission" date="2024-01" db="EMBL/GenBank/DDBJ databases">
        <authorList>
            <person name="Waweru B."/>
        </authorList>
    </citation>
    <scope>NUCLEOTIDE SEQUENCE [LARGE SCALE GENOMIC DNA]</scope>
</reference>
<dbReference type="AlphaFoldDB" id="A0AAV1S832"/>
<dbReference type="GO" id="GO:0045893">
    <property type="term" value="P:positive regulation of DNA-templated transcription"/>
    <property type="evidence" value="ECO:0007669"/>
    <property type="project" value="InterPro"/>
</dbReference>
<organism evidence="6 7">
    <name type="scientific">Dovyalis caffra</name>
    <dbReference type="NCBI Taxonomy" id="77055"/>
    <lineage>
        <taxon>Eukaryota</taxon>
        <taxon>Viridiplantae</taxon>
        <taxon>Streptophyta</taxon>
        <taxon>Embryophyta</taxon>
        <taxon>Tracheophyta</taxon>
        <taxon>Spermatophyta</taxon>
        <taxon>Magnoliopsida</taxon>
        <taxon>eudicotyledons</taxon>
        <taxon>Gunneridae</taxon>
        <taxon>Pentapetalae</taxon>
        <taxon>rosids</taxon>
        <taxon>fabids</taxon>
        <taxon>Malpighiales</taxon>
        <taxon>Salicaceae</taxon>
        <taxon>Flacourtieae</taxon>
        <taxon>Dovyalis</taxon>
    </lineage>
</organism>
<comment type="caution">
    <text evidence="6">The sequence shown here is derived from an EMBL/GenBank/DDBJ whole genome shotgun (WGS) entry which is preliminary data.</text>
</comment>
<feature type="compositionally biased region" description="Basic and acidic residues" evidence="4">
    <location>
        <begin position="324"/>
        <end position="353"/>
    </location>
</feature>
<evidence type="ECO:0000259" key="5">
    <source>
        <dbReference type="PROSITE" id="PS00036"/>
    </source>
</evidence>
<evidence type="ECO:0000313" key="6">
    <source>
        <dbReference type="EMBL" id="CAK7347072.1"/>
    </source>
</evidence>
<dbReference type="PANTHER" id="PTHR22952:SF404">
    <property type="entry name" value="BZIP DOMAIN-CONTAINING PROTEIN"/>
    <property type="match status" value="1"/>
</dbReference>
<dbReference type="InterPro" id="IPR043452">
    <property type="entry name" value="BZIP46-like"/>
</dbReference>
<evidence type="ECO:0000256" key="3">
    <source>
        <dbReference type="ARBA" id="ARBA00023242"/>
    </source>
</evidence>
<accession>A0AAV1S832</accession>
<dbReference type="InterPro" id="IPR004827">
    <property type="entry name" value="bZIP"/>
</dbReference>
<sequence length="353" mass="39511">MPLATKPSNEVQVFTGLDCLHFLVLSNVRPLVPSNGGQGQQFPSLLGQESLYNVTFDEVHDQLGMVGNPLSAMNVDELRNVISVEERLLVQNPPPTSLSSSSFLGNFNLNGASSKKTIDEVWKEIANQERVNALDNQLIRQQLGEATLEDFLVRAGVIDEGNENGVFSHQPIMEVDPVVVVSQQTDLLQYQMAAVQQQQQQMRVLDSNFHMSEAAYENHVVNVGYSENQLSMTMAVSAMSATSSESPVVAEKKCRYADEMMKKTIERRQKRMIKNRESAARSRARKQAYTNQLEHVVILKETVESNANPTQLMHISQPYSDEAVDYRNKPNDSINSKREPEGAGEENREEDRG</sequence>
<dbReference type="Pfam" id="PF00170">
    <property type="entry name" value="bZIP_1"/>
    <property type="match status" value="1"/>
</dbReference>
<dbReference type="InterPro" id="IPR046347">
    <property type="entry name" value="bZIP_sf"/>
</dbReference>
<dbReference type="Proteomes" id="UP001314170">
    <property type="component" value="Unassembled WGS sequence"/>
</dbReference>
<feature type="domain" description="BZIP" evidence="5">
    <location>
        <begin position="270"/>
        <end position="285"/>
    </location>
</feature>
<dbReference type="PROSITE" id="PS00036">
    <property type="entry name" value="BZIP_BASIC"/>
    <property type="match status" value="1"/>
</dbReference>
<evidence type="ECO:0000256" key="2">
    <source>
        <dbReference type="ARBA" id="ARBA00023125"/>
    </source>
</evidence>
<keyword evidence="7" id="KW-1185">Reference proteome</keyword>